<organism evidence="7 8">
    <name type="scientific">Stylonychia lemnae</name>
    <name type="common">Ciliate</name>
    <dbReference type="NCBI Taxonomy" id="5949"/>
    <lineage>
        <taxon>Eukaryota</taxon>
        <taxon>Sar</taxon>
        <taxon>Alveolata</taxon>
        <taxon>Ciliophora</taxon>
        <taxon>Intramacronucleata</taxon>
        <taxon>Spirotrichea</taxon>
        <taxon>Stichotrichia</taxon>
        <taxon>Sporadotrichida</taxon>
        <taxon>Oxytrichidae</taxon>
        <taxon>Stylonychinae</taxon>
        <taxon>Stylonychia</taxon>
    </lineage>
</organism>
<dbReference type="CDD" id="cd19756">
    <property type="entry name" value="Bbox2"/>
    <property type="match status" value="1"/>
</dbReference>
<dbReference type="Pfam" id="PF00505">
    <property type="entry name" value="HMG_box"/>
    <property type="match status" value="1"/>
</dbReference>
<dbReference type="InterPro" id="IPR036910">
    <property type="entry name" value="HMG_box_dom_sf"/>
</dbReference>
<dbReference type="SUPFAM" id="SSF47095">
    <property type="entry name" value="HMG-box"/>
    <property type="match status" value="1"/>
</dbReference>
<keyword evidence="3" id="KW-0175">Coiled coil</keyword>
<evidence type="ECO:0000256" key="2">
    <source>
        <dbReference type="PROSITE-ProRule" id="PRU00267"/>
    </source>
</evidence>
<dbReference type="CDD" id="cd00084">
    <property type="entry name" value="HMG-box_SF"/>
    <property type="match status" value="1"/>
</dbReference>
<feature type="domain" description="B box-type" evidence="6">
    <location>
        <begin position="249"/>
        <end position="291"/>
    </location>
</feature>
<feature type="coiled-coil region" evidence="3">
    <location>
        <begin position="420"/>
        <end position="492"/>
    </location>
</feature>
<keyword evidence="1" id="KW-0862">Zinc</keyword>
<dbReference type="InterPro" id="IPR009071">
    <property type="entry name" value="HMG_box_dom"/>
</dbReference>
<dbReference type="SUPFAM" id="SSF57845">
    <property type="entry name" value="B-box zinc-binding domain"/>
    <property type="match status" value="1"/>
</dbReference>
<evidence type="ECO:0000256" key="4">
    <source>
        <dbReference type="SAM" id="MobiDB-lite"/>
    </source>
</evidence>
<evidence type="ECO:0000313" key="7">
    <source>
        <dbReference type="EMBL" id="CDW90788.1"/>
    </source>
</evidence>
<evidence type="ECO:0000259" key="5">
    <source>
        <dbReference type="PROSITE" id="PS50118"/>
    </source>
</evidence>
<dbReference type="Proteomes" id="UP000039865">
    <property type="component" value="Unassembled WGS sequence"/>
</dbReference>
<keyword evidence="2" id="KW-0539">Nucleus</keyword>
<dbReference type="Gene3D" id="1.10.30.10">
    <property type="entry name" value="High mobility group box domain"/>
    <property type="match status" value="1"/>
</dbReference>
<dbReference type="GO" id="GO:0005634">
    <property type="term" value="C:nucleus"/>
    <property type="evidence" value="ECO:0007669"/>
    <property type="project" value="UniProtKB-UniRule"/>
</dbReference>
<keyword evidence="2" id="KW-0238">DNA-binding</keyword>
<protein>
    <recommendedName>
        <fullName evidence="9">HMG box domain-containing protein</fullName>
    </recommendedName>
</protein>
<sequence length="700" mass="81486">MTTLISAEILQHTNLERVSGQDHNYLSYHLRNSQSHQLQENSGQDIQINDSFPEYSPNSVEVLEAPPLDIQNDFQLPIQNTSNQTDYDQCDNYLQKQGQSLQLIDPFIQPISGFVQQQQYQNLEQTQPKLTYDLNQIQDILLKNPEFLSKIMLQCQAKEESTMLRVEQPMSFMSFNIDSQKYFHEQSSLHNMKDVRSTMSSQISSQKTDETQYVFDPNKLIYKSDIPEEEQLTNFHEQMRHSKLDKYAAKYDLCSLHPKMKKNHLCSETQEHLCDTCIITDVHKDHTTAPLSKIALEIHKQFNSHFSQFEGSLNAIERIDAKNWKVKLRQNYLRLFDDLYGSLDKIKNQKLREINNIFAQIDVKDVNQKLNEMQVSHDVALNYSSLVNGMFDQNQYSAITKRQDQFNLLGQSLNQLTVDCNGLLDLAQNKRRKLDNMQEQIQKLVSNIKYETESKLQVIVDEQISIESEIDLEKLEQQNIKESLEAKKKREARNGFYYFLKEQSPKISQAMPQMKQIEIIAYLHSKWQSLNEEQKLTYEMLSNEHEKVLENATKKTRCQSIVVDNVEMKDESEKPCKNKRKSSKTDSDAEELVSNVKSAQIFAAKADEVEKNKSILRKRKLEDRVASEIELNTYTNEGSNDEDQFCDEVNQTSKDERENKVSSNEKRGRHKKISAQEEKKKRVAQKQQLTTRGGKSSSKN</sequence>
<feature type="region of interest" description="Disordered" evidence="4">
    <location>
        <begin position="632"/>
        <end position="700"/>
    </location>
</feature>
<evidence type="ECO:0000313" key="8">
    <source>
        <dbReference type="Proteomes" id="UP000039865"/>
    </source>
</evidence>
<evidence type="ECO:0008006" key="9">
    <source>
        <dbReference type="Google" id="ProtNLM"/>
    </source>
</evidence>
<evidence type="ECO:0000256" key="1">
    <source>
        <dbReference type="PROSITE-ProRule" id="PRU00024"/>
    </source>
</evidence>
<keyword evidence="1" id="KW-0479">Metal-binding</keyword>
<feature type="DNA-binding region" description="HMG box" evidence="2">
    <location>
        <begin position="489"/>
        <end position="557"/>
    </location>
</feature>
<dbReference type="GO" id="GO:0008270">
    <property type="term" value="F:zinc ion binding"/>
    <property type="evidence" value="ECO:0007669"/>
    <property type="project" value="UniProtKB-KW"/>
</dbReference>
<proteinExistence type="predicted"/>
<evidence type="ECO:0000256" key="3">
    <source>
        <dbReference type="SAM" id="Coils"/>
    </source>
</evidence>
<dbReference type="InterPro" id="IPR000315">
    <property type="entry name" value="Znf_B-box"/>
</dbReference>
<gene>
    <name evidence="7" type="primary">Contig15377.g16390</name>
    <name evidence="7" type="ORF">STYLEM_19935</name>
</gene>
<dbReference type="EMBL" id="CCKQ01018804">
    <property type="protein sequence ID" value="CDW90788.1"/>
    <property type="molecule type" value="Genomic_DNA"/>
</dbReference>
<dbReference type="AlphaFoldDB" id="A0A078BB45"/>
<feature type="region of interest" description="Disordered" evidence="4">
    <location>
        <begin position="569"/>
        <end position="591"/>
    </location>
</feature>
<feature type="compositionally biased region" description="Basic and acidic residues" evidence="4">
    <location>
        <begin position="653"/>
        <end position="666"/>
    </location>
</feature>
<dbReference type="PROSITE" id="PS50118">
    <property type="entry name" value="HMG_BOX_2"/>
    <property type="match status" value="1"/>
</dbReference>
<reference evidence="7 8" key="1">
    <citation type="submission" date="2014-06" db="EMBL/GenBank/DDBJ databases">
        <authorList>
            <person name="Swart Estienne"/>
        </authorList>
    </citation>
    <scope>NUCLEOTIDE SEQUENCE [LARGE SCALE GENOMIC DNA]</scope>
    <source>
        <strain evidence="7 8">130c</strain>
    </source>
</reference>
<evidence type="ECO:0000259" key="6">
    <source>
        <dbReference type="PROSITE" id="PS50119"/>
    </source>
</evidence>
<dbReference type="GO" id="GO:0003677">
    <property type="term" value="F:DNA binding"/>
    <property type="evidence" value="ECO:0007669"/>
    <property type="project" value="UniProtKB-UniRule"/>
</dbReference>
<feature type="domain" description="HMG box" evidence="5">
    <location>
        <begin position="489"/>
        <end position="557"/>
    </location>
</feature>
<keyword evidence="8" id="KW-1185">Reference proteome</keyword>
<keyword evidence="1" id="KW-0863">Zinc-finger</keyword>
<accession>A0A078BB45</accession>
<name>A0A078BB45_STYLE</name>
<dbReference type="OrthoDB" id="10568474at2759"/>
<dbReference type="PROSITE" id="PS50119">
    <property type="entry name" value="ZF_BBOX"/>
    <property type="match status" value="1"/>
</dbReference>
<feature type="compositionally biased region" description="Polar residues" evidence="4">
    <location>
        <begin position="685"/>
        <end position="700"/>
    </location>
</feature>
<dbReference type="Gene3D" id="3.30.160.60">
    <property type="entry name" value="Classic Zinc Finger"/>
    <property type="match status" value="1"/>
</dbReference>
<dbReference type="InParanoid" id="A0A078BB45"/>